<dbReference type="Gene3D" id="3.30.70.60">
    <property type="match status" value="1"/>
</dbReference>
<proteinExistence type="predicted"/>
<evidence type="ECO:0000256" key="1">
    <source>
        <dbReference type="SAM" id="Phobius"/>
    </source>
</evidence>
<dbReference type="RefSeq" id="WP_168079338.1">
    <property type="nucleotide sequence ID" value="NZ_BAAAQJ010000004.1"/>
</dbReference>
<keyword evidence="1" id="KW-1133">Transmembrane helix</keyword>
<evidence type="ECO:0008006" key="4">
    <source>
        <dbReference type="Google" id="ProtNLM"/>
    </source>
</evidence>
<dbReference type="InterPro" id="IPR007445">
    <property type="entry name" value="PilO"/>
</dbReference>
<evidence type="ECO:0000313" key="3">
    <source>
        <dbReference type="Proteomes" id="UP000653674"/>
    </source>
</evidence>
<dbReference type="GO" id="GO:0043683">
    <property type="term" value="P:type IV pilus assembly"/>
    <property type="evidence" value="ECO:0007669"/>
    <property type="project" value="InterPro"/>
</dbReference>
<comment type="caution">
    <text evidence="2">The sequence shown here is derived from an EMBL/GenBank/DDBJ whole genome shotgun (WGS) entry which is preliminary data.</text>
</comment>
<accession>A0A8J3PPQ0</accession>
<feature type="transmembrane region" description="Helical" evidence="1">
    <location>
        <begin position="9"/>
        <end position="29"/>
    </location>
</feature>
<reference evidence="2" key="1">
    <citation type="submission" date="2021-01" db="EMBL/GenBank/DDBJ databases">
        <title>Whole genome shotgun sequence of Planosporangium flavigriseum NBRC 105377.</title>
        <authorList>
            <person name="Komaki H."/>
            <person name="Tamura T."/>
        </authorList>
    </citation>
    <scope>NUCLEOTIDE SEQUENCE</scope>
    <source>
        <strain evidence="2">NBRC 105377</strain>
    </source>
</reference>
<protein>
    <recommendedName>
        <fullName evidence="4">Type IV pilus assembly protein PilO</fullName>
    </recommendedName>
</protein>
<dbReference type="Pfam" id="PF04350">
    <property type="entry name" value="PilO"/>
    <property type="match status" value="1"/>
</dbReference>
<dbReference type="EMBL" id="BONU01000045">
    <property type="protein sequence ID" value="GIG76143.1"/>
    <property type="molecule type" value="Genomic_DNA"/>
</dbReference>
<name>A0A8J3PPQ0_9ACTN</name>
<dbReference type="Proteomes" id="UP000653674">
    <property type="component" value="Unassembled WGS sequence"/>
</dbReference>
<dbReference type="InterPro" id="IPR014717">
    <property type="entry name" value="Transl_elong_EF1B/ribsomal_bS6"/>
</dbReference>
<evidence type="ECO:0000313" key="2">
    <source>
        <dbReference type="EMBL" id="GIG76143.1"/>
    </source>
</evidence>
<dbReference type="GO" id="GO:0043107">
    <property type="term" value="P:type IV pilus-dependent motility"/>
    <property type="evidence" value="ECO:0007669"/>
    <property type="project" value="InterPro"/>
</dbReference>
<keyword evidence="3" id="KW-1185">Reference proteome</keyword>
<sequence>MGTRSVNRLWVLGGVLGAVALLAVSWFFLIRPQYDRADGLRNETATAQTRTIVLQRRLSELRQQNGNLPQYRAQLEANRKALPAESDLPDFLRDVQSAGDRTGVSVKVLTVGAATQVTAGGAKVYSLPVSVTATGTVDNVGRFLAQFQERQPRAVLIENTGLTTSSAGAVDLTLSLQIFVAPPAGTTPSPAAPASSAASS</sequence>
<dbReference type="AlphaFoldDB" id="A0A8J3PPQ0"/>
<organism evidence="2 3">
    <name type="scientific">Planosporangium flavigriseum</name>
    <dbReference type="NCBI Taxonomy" id="373681"/>
    <lineage>
        <taxon>Bacteria</taxon>
        <taxon>Bacillati</taxon>
        <taxon>Actinomycetota</taxon>
        <taxon>Actinomycetes</taxon>
        <taxon>Micromonosporales</taxon>
        <taxon>Micromonosporaceae</taxon>
        <taxon>Planosporangium</taxon>
    </lineage>
</organism>
<keyword evidence="1" id="KW-0812">Transmembrane</keyword>
<keyword evidence="1" id="KW-0472">Membrane</keyword>
<gene>
    <name evidence="2" type="ORF">Pfl04_45470</name>
</gene>